<dbReference type="Gene3D" id="3.40.50.10700">
    <property type="entry name" value="AF0625-like"/>
    <property type="match status" value="1"/>
</dbReference>
<dbReference type="PANTHER" id="PTHR34667:SF1">
    <property type="entry name" value="D-AMINOACYL-TRNA DEACYLASE"/>
    <property type="match status" value="1"/>
</dbReference>
<comment type="function">
    <text evidence="4">D-aminoacyl-tRNA deacylase with broad substrate specificity. By recycling D-aminoacyl-tRNA to D-amino acids and free tRNA molecules, this enzyme counteracts the toxicity associated with the formation of D-aminoacyl-tRNA entities in vivo.</text>
</comment>
<keyword evidence="3 4" id="KW-0862">Zinc</keyword>
<dbReference type="PANTHER" id="PTHR34667">
    <property type="entry name" value="D-AMINOACYL-TRNA DEACYLASE"/>
    <property type="match status" value="1"/>
</dbReference>
<dbReference type="Pfam" id="PF04414">
    <property type="entry name" value="tRNA_deacylase"/>
    <property type="match status" value="1"/>
</dbReference>
<evidence type="ECO:0000256" key="3">
    <source>
        <dbReference type="ARBA" id="ARBA00022833"/>
    </source>
</evidence>
<comment type="catalytic activity">
    <reaction evidence="4">
        <text>glycyl-tRNA(Ala) + H2O = tRNA(Ala) + glycine + H(+)</text>
        <dbReference type="Rhea" id="RHEA:53744"/>
        <dbReference type="Rhea" id="RHEA-COMP:9657"/>
        <dbReference type="Rhea" id="RHEA-COMP:13640"/>
        <dbReference type="ChEBI" id="CHEBI:15377"/>
        <dbReference type="ChEBI" id="CHEBI:15378"/>
        <dbReference type="ChEBI" id="CHEBI:57305"/>
        <dbReference type="ChEBI" id="CHEBI:78442"/>
        <dbReference type="ChEBI" id="CHEBI:78522"/>
        <dbReference type="EC" id="3.1.1.96"/>
    </reaction>
</comment>
<name>A0A1X7NBK3_9EURY</name>
<evidence type="ECO:0000313" key="5">
    <source>
        <dbReference type="EMBL" id="RNI13527.1"/>
    </source>
</evidence>
<dbReference type="Gene3D" id="3.40.630.50">
    <property type="entry name" value="AF0625-like"/>
    <property type="match status" value="1"/>
</dbReference>
<dbReference type="HAMAP" id="MF_00562">
    <property type="entry name" value="Deacylase_DtdA"/>
    <property type="match status" value="1"/>
</dbReference>
<dbReference type="OrthoDB" id="9863at2157"/>
<evidence type="ECO:0000313" key="7">
    <source>
        <dbReference type="Proteomes" id="UP000193969"/>
    </source>
</evidence>
<dbReference type="EMBL" id="FXBN01000001">
    <property type="protein sequence ID" value="SMH35013.1"/>
    <property type="molecule type" value="Genomic_DNA"/>
</dbReference>
<comment type="similarity">
    <text evidence="4">Belongs to the DtdA deacylase family.</text>
</comment>
<dbReference type="RefSeq" id="WP_084006244.1">
    <property type="nucleotide sequence ID" value="NZ_FXBN01000001.1"/>
</dbReference>
<dbReference type="InterPro" id="IPR007508">
    <property type="entry name" value="DtdA"/>
</dbReference>
<dbReference type="Proteomes" id="UP000193969">
    <property type="component" value="Unassembled WGS sequence"/>
</dbReference>
<protein>
    <recommendedName>
        <fullName evidence="4">D-aminoacyl-tRNA deacylase</fullName>
        <ecNumber evidence="4">3.1.1.96</ecNumber>
    </recommendedName>
</protein>
<sequence>MSQLSTSKPTIVCSSVDAASMNIMSHLLEMDEWEKQSFEPLYEDITSIYESGKFLLVEVSIHHIFQDGLDEKLGELGFLPSCFIFASKHKSDDGRKLLTAHFTGNPSEAKFGGYPGKLSIAYSSALKPLLMQLQSFSTGMDYDVSMESTHHGPTDLQVPSIYAEIGSGPAQWDDKRAAEVLARSILSFNPQKLPIALGFGGGHYAARQSEIVLNNNVTFGHNIPSYQLEFVDESFFSRAVDKSGADFVYMDRKAISSSDKEHLHDLARKNGLLVLRESDIQQIGNIPWAIFKNILVRSRDIESTTPPLFTDVLRTDLEYSSPDVVPDPVELVIDERLVHYTWKSNPDSFLDMLQKFPLVYLQRDNGTYRGSFLLFEKKDAEDLQTQIIDECIKILKEHYEIEYIREDNILYLTYRKFNPIKAESIGVPGGPLFGKLARGIPVEVDGNIIHPDMVHETITKDLVLKNMIR</sequence>
<dbReference type="EMBL" id="RJJH01000001">
    <property type="protein sequence ID" value="RNI13527.1"/>
    <property type="molecule type" value="Genomic_DNA"/>
</dbReference>
<dbReference type="GO" id="GO:0051499">
    <property type="term" value="F:D-aminoacyl-tRNA deacylase activity"/>
    <property type="evidence" value="ECO:0007669"/>
    <property type="project" value="UniProtKB-UniRule"/>
</dbReference>
<comment type="cofactor">
    <cofactor evidence="4">
        <name>Zn(2+)</name>
        <dbReference type="ChEBI" id="CHEBI:29105"/>
    </cofactor>
    <text evidence="4">Binds 2 Zn(2+) ions per subunit.</text>
</comment>
<dbReference type="Proteomes" id="UP000278252">
    <property type="component" value="Unassembled WGS sequence"/>
</dbReference>
<accession>A0A1X7NBK3</accession>
<dbReference type="GO" id="GO:0019478">
    <property type="term" value="P:D-amino acid catabolic process"/>
    <property type="evidence" value="ECO:0007669"/>
    <property type="project" value="UniProtKB-UniRule"/>
</dbReference>
<proteinExistence type="inferred from homology"/>
<organism evidence="6 7">
    <name type="scientific">Methanohalophilus portucalensis FDF-1</name>
    <dbReference type="NCBI Taxonomy" id="523843"/>
    <lineage>
        <taxon>Archaea</taxon>
        <taxon>Methanobacteriati</taxon>
        <taxon>Methanobacteriota</taxon>
        <taxon>Stenosarchaea group</taxon>
        <taxon>Methanomicrobia</taxon>
        <taxon>Methanosarcinales</taxon>
        <taxon>Methanosarcinaceae</taxon>
        <taxon>Methanohalophilus</taxon>
    </lineage>
</organism>
<evidence type="ECO:0000256" key="1">
    <source>
        <dbReference type="ARBA" id="ARBA00022723"/>
    </source>
</evidence>
<keyword evidence="7" id="KW-1185">Reference proteome</keyword>
<dbReference type="EC" id="3.1.1.96" evidence="4"/>
<evidence type="ECO:0000256" key="2">
    <source>
        <dbReference type="ARBA" id="ARBA00022801"/>
    </source>
</evidence>
<dbReference type="InterPro" id="IPR018033">
    <property type="entry name" value="Deacylase_DtdA_archaea"/>
</dbReference>
<reference evidence="7" key="2">
    <citation type="submission" date="2017-04" db="EMBL/GenBank/DDBJ databases">
        <authorList>
            <person name="Varghese N."/>
            <person name="Submissions S."/>
        </authorList>
    </citation>
    <scope>NUCLEOTIDE SEQUENCE [LARGE SCALE GENOMIC DNA]</scope>
    <source>
        <strain evidence="7">FDF-1</strain>
    </source>
</reference>
<reference evidence="5 8" key="3">
    <citation type="submission" date="2018-10" db="EMBL/GenBank/DDBJ databases">
        <title>Cultivation of a novel Methanohalophilus strain from Kebrit Deep of the Red Sea and a genomic comparison of members of the genus Methanohalophilus.</title>
        <authorList>
            <person name="Guan Y."/>
            <person name="Ngugi D.K."/>
            <person name="Stingl U."/>
        </authorList>
    </citation>
    <scope>NUCLEOTIDE SEQUENCE [LARGE SCALE GENOMIC DNA]</scope>
    <source>
        <strain evidence="5 8">DSM 7471</strain>
    </source>
</reference>
<evidence type="ECO:0000313" key="6">
    <source>
        <dbReference type="EMBL" id="SMH35013.1"/>
    </source>
</evidence>
<comment type="catalytic activity">
    <reaction evidence="4">
        <text>a D-aminoacyl-tRNA + H2O = a tRNA + a D-alpha-amino acid + H(+)</text>
        <dbReference type="Rhea" id="RHEA:13953"/>
        <dbReference type="Rhea" id="RHEA-COMP:10123"/>
        <dbReference type="Rhea" id="RHEA-COMP:10124"/>
        <dbReference type="ChEBI" id="CHEBI:15377"/>
        <dbReference type="ChEBI" id="CHEBI:15378"/>
        <dbReference type="ChEBI" id="CHEBI:59871"/>
        <dbReference type="ChEBI" id="CHEBI:78442"/>
        <dbReference type="ChEBI" id="CHEBI:79333"/>
        <dbReference type="EC" id="3.1.1.96"/>
    </reaction>
</comment>
<dbReference type="GO" id="GO:0008270">
    <property type="term" value="F:zinc ion binding"/>
    <property type="evidence" value="ECO:0007669"/>
    <property type="project" value="UniProtKB-UniRule"/>
</dbReference>
<comment type="subunit">
    <text evidence="4">Monomer.</text>
</comment>
<reference evidence="6" key="1">
    <citation type="submission" date="2017-04" db="EMBL/GenBank/DDBJ databases">
        <authorList>
            <person name="Afonso C.L."/>
            <person name="Miller P.J."/>
            <person name="Scott M.A."/>
            <person name="Spackman E."/>
            <person name="Goraichik I."/>
            <person name="Dimitrov K.M."/>
            <person name="Suarez D.L."/>
            <person name="Swayne D.E."/>
        </authorList>
    </citation>
    <scope>NUCLEOTIDE SEQUENCE [LARGE SCALE GENOMIC DNA]</scope>
    <source>
        <strain evidence="6">FDF-1</strain>
    </source>
</reference>
<keyword evidence="1 4" id="KW-0479">Metal-binding</keyword>
<gene>
    <name evidence="4" type="primary">dtdA</name>
    <name evidence="5" type="ORF">EFE41_02820</name>
    <name evidence="6" type="ORF">SAMN06264941_0920</name>
</gene>
<dbReference type="AlphaFoldDB" id="A0A1X7NBK3"/>
<evidence type="ECO:0000256" key="4">
    <source>
        <dbReference type="HAMAP-Rule" id="MF_00562"/>
    </source>
</evidence>
<keyword evidence="2 4" id="KW-0378">Hydrolase</keyword>
<dbReference type="SUPFAM" id="SSF142535">
    <property type="entry name" value="AF0625-like"/>
    <property type="match status" value="1"/>
</dbReference>
<evidence type="ECO:0000313" key="8">
    <source>
        <dbReference type="Proteomes" id="UP000278252"/>
    </source>
</evidence>